<dbReference type="EMBL" id="BAABAT010000030">
    <property type="protein sequence ID" value="GAA4258303.1"/>
    <property type="molecule type" value="Genomic_DNA"/>
</dbReference>
<dbReference type="InterPro" id="IPR029787">
    <property type="entry name" value="Nucleotide_cyclase"/>
</dbReference>
<dbReference type="Gene3D" id="3.30.70.270">
    <property type="match status" value="1"/>
</dbReference>
<dbReference type="SMART" id="SM00052">
    <property type="entry name" value="EAL"/>
    <property type="match status" value="1"/>
</dbReference>
<feature type="domain" description="EAL" evidence="1">
    <location>
        <begin position="321"/>
        <end position="577"/>
    </location>
</feature>
<organism evidence="3 4">
    <name type="scientific">Dactylosporangium darangshiense</name>
    <dbReference type="NCBI Taxonomy" id="579108"/>
    <lineage>
        <taxon>Bacteria</taxon>
        <taxon>Bacillati</taxon>
        <taxon>Actinomycetota</taxon>
        <taxon>Actinomycetes</taxon>
        <taxon>Micromonosporales</taxon>
        <taxon>Micromonosporaceae</taxon>
        <taxon>Dactylosporangium</taxon>
    </lineage>
</organism>
<dbReference type="InterPro" id="IPR050706">
    <property type="entry name" value="Cyclic-di-GMP_PDE-like"/>
</dbReference>
<name>A0ABP8DKG7_9ACTN</name>
<protein>
    <recommendedName>
        <fullName evidence="5">Diguanylate cyclase/phosphodiesterase</fullName>
    </recommendedName>
</protein>
<sequence>MIDGVSQVAPGEPPEIVGPLARPVAVVDAGMRCTELDLLFRGDPGLPCVAVVYLDGGLGLISRDRFGQLMSGPFGYGRALWEKTPVGRTADPAPTIVDQGALIVDVCELVGRRDRVRRYDDVLVRREEGRLARVSAARLYEALADLMAQQAVRDPLSGLANRTRFLNRLTVACREEGPSIAVVFVDLDRMKQVNDSLGHNVGDRLIASAAGRLAAVAGEGDVVARLGGDEFAVLTRVAGGSRSDLSAVALGERFRQAIATPDPELPAEAHRVASVGVAVGAPGVDADTLLREADLAMYRAKEAGGGAVRVALDVGAGAERRAGAGDGVRDAIERGELRLFYQPIFGVNDGRVWFVEALVRWQHPRHGLLTPGQFLADARRAQHLPELDRWVLERACADLAAWDAALDERAPRCVNVNLTVETLRGAGLAQWVLAALRRTGLAPDRLRVELPESADLAQLQAAVEQLRELRENGVGIVLDDMGAGSATLRHLSVLPVTGVKIDRSFVAGMLDNRNDDAVVKLLGDLGRSVGVDVTAEGIEADDQLERLRQLRVPYAQGYHLGMPAPADHLTALLRTGRPRGVARVPMGRLDRPVEVGRHRL</sequence>
<dbReference type="Pfam" id="PF00990">
    <property type="entry name" value="GGDEF"/>
    <property type="match status" value="1"/>
</dbReference>
<dbReference type="InterPro" id="IPR043128">
    <property type="entry name" value="Rev_trsase/Diguanyl_cyclase"/>
</dbReference>
<accession>A0ABP8DKG7</accession>
<evidence type="ECO:0008006" key="5">
    <source>
        <dbReference type="Google" id="ProtNLM"/>
    </source>
</evidence>
<evidence type="ECO:0000259" key="2">
    <source>
        <dbReference type="PROSITE" id="PS50887"/>
    </source>
</evidence>
<dbReference type="Pfam" id="PF00563">
    <property type="entry name" value="EAL"/>
    <property type="match status" value="1"/>
</dbReference>
<dbReference type="CDD" id="cd01949">
    <property type="entry name" value="GGDEF"/>
    <property type="match status" value="1"/>
</dbReference>
<dbReference type="Gene3D" id="3.20.20.450">
    <property type="entry name" value="EAL domain"/>
    <property type="match status" value="1"/>
</dbReference>
<dbReference type="PANTHER" id="PTHR33121">
    <property type="entry name" value="CYCLIC DI-GMP PHOSPHODIESTERASE PDEF"/>
    <property type="match status" value="1"/>
</dbReference>
<evidence type="ECO:0000313" key="3">
    <source>
        <dbReference type="EMBL" id="GAA4258303.1"/>
    </source>
</evidence>
<dbReference type="InterPro" id="IPR035919">
    <property type="entry name" value="EAL_sf"/>
</dbReference>
<dbReference type="PROSITE" id="PS50883">
    <property type="entry name" value="EAL"/>
    <property type="match status" value="1"/>
</dbReference>
<dbReference type="PANTHER" id="PTHR33121:SF70">
    <property type="entry name" value="SIGNALING PROTEIN YKOW"/>
    <property type="match status" value="1"/>
</dbReference>
<comment type="caution">
    <text evidence="3">The sequence shown here is derived from an EMBL/GenBank/DDBJ whole genome shotgun (WGS) entry which is preliminary data.</text>
</comment>
<evidence type="ECO:0000313" key="4">
    <source>
        <dbReference type="Proteomes" id="UP001500620"/>
    </source>
</evidence>
<proteinExistence type="predicted"/>
<reference evidence="4" key="1">
    <citation type="journal article" date="2019" name="Int. J. Syst. Evol. Microbiol.">
        <title>The Global Catalogue of Microorganisms (GCM) 10K type strain sequencing project: providing services to taxonomists for standard genome sequencing and annotation.</title>
        <authorList>
            <consortium name="The Broad Institute Genomics Platform"/>
            <consortium name="The Broad Institute Genome Sequencing Center for Infectious Disease"/>
            <person name="Wu L."/>
            <person name="Ma J."/>
        </authorList>
    </citation>
    <scope>NUCLEOTIDE SEQUENCE [LARGE SCALE GENOMIC DNA]</scope>
    <source>
        <strain evidence="4">JCM 17441</strain>
    </source>
</reference>
<keyword evidence="4" id="KW-1185">Reference proteome</keyword>
<dbReference type="InterPro" id="IPR001633">
    <property type="entry name" value="EAL_dom"/>
</dbReference>
<dbReference type="Proteomes" id="UP001500620">
    <property type="component" value="Unassembled WGS sequence"/>
</dbReference>
<dbReference type="NCBIfam" id="TIGR00254">
    <property type="entry name" value="GGDEF"/>
    <property type="match status" value="1"/>
</dbReference>
<dbReference type="InterPro" id="IPR000160">
    <property type="entry name" value="GGDEF_dom"/>
</dbReference>
<dbReference type="PROSITE" id="PS50887">
    <property type="entry name" value="GGDEF"/>
    <property type="match status" value="1"/>
</dbReference>
<dbReference type="SMART" id="SM00267">
    <property type="entry name" value="GGDEF"/>
    <property type="match status" value="1"/>
</dbReference>
<dbReference type="SUPFAM" id="SSF141868">
    <property type="entry name" value="EAL domain-like"/>
    <property type="match status" value="1"/>
</dbReference>
<evidence type="ECO:0000259" key="1">
    <source>
        <dbReference type="PROSITE" id="PS50883"/>
    </source>
</evidence>
<gene>
    <name evidence="3" type="ORF">GCM10022255_078470</name>
</gene>
<dbReference type="SUPFAM" id="SSF55073">
    <property type="entry name" value="Nucleotide cyclase"/>
    <property type="match status" value="1"/>
</dbReference>
<dbReference type="CDD" id="cd01948">
    <property type="entry name" value="EAL"/>
    <property type="match status" value="1"/>
</dbReference>
<feature type="domain" description="GGDEF" evidence="2">
    <location>
        <begin position="178"/>
        <end position="313"/>
    </location>
</feature>